<proteinExistence type="predicted"/>
<evidence type="ECO:0000313" key="1">
    <source>
        <dbReference type="EMBL" id="KAL0392215.1"/>
    </source>
</evidence>
<accession>A0AAW2SIA5</accession>
<gene>
    <name evidence="1" type="ORF">Sradi_2444300</name>
</gene>
<dbReference type="EMBL" id="JACGWJ010000010">
    <property type="protein sequence ID" value="KAL0392215.1"/>
    <property type="molecule type" value="Genomic_DNA"/>
</dbReference>
<dbReference type="AlphaFoldDB" id="A0AAW2SIA5"/>
<comment type="caution">
    <text evidence="1">The sequence shown here is derived from an EMBL/GenBank/DDBJ whole genome shotgun (WGS) entry which is preliminary data.</text>
</comment>
<sequence>MGVSLTEQCRVEVEDPRVVNFFSQRRSNDGFWGISIGYLCASSRDKTEDASIIRNDWA</sequence>
<reference evidence="1" key="2">
    <citation type="journal article" date="2024" name="Plant">
        <title>Genomic evolution and insights into agronomic trait innovations of Sesamum species.</title>
        <authorList>
            <person name="Miao H."/>
            <person name="Wang L."/>
            <person name="Qu L."/>
            <person name="Liu H."/>
            <person name="Sun Y."/>
            <person name="Le M."/>
            <person name="Wang Q."/>
            <person name="Wei S."/>
            <person name="Zheng Y."/>
            <person name="Lin W."/>
            <person name="Duan Y."/>
            <person name="Cao H."/>
            <person name="Xiong S."/>
            <person name="Wang X."/>
            <person name="Wei L."/>
            <person name="Li C."/>
            <person name="Ma Q."/>
            <person name="Ju M."/>
            <person name="Zhao R."/>
            <person name="Li G."/>
            <person name="Mu C."/>
            <person name="Tian Q."/>
            <person name="Mei H."/>
            <person name="Zhang T."/>
            <person name="Gao T."/>
            <person name="Zhang H."/>
        </authorList>
    </citation>
    <scope>NUCLEOTIDE SEQUENCE</scope>
    <source>
        <strain evidence="1">G02</strain>
    </source>
</reference>
<organism evidence="1">
    <name type="scientific">Sesamum radiatum</name>
    <name type="common">Black benniseed</name>
    <dbReference type="NCBI Taxonomy" id="300843"/>
    <lineage>
        <taxon>Eukaryota</taxon>
        <taxon>Viridiplantae</taxon>
        <taxon>Streptophyta</taxon>
        <taxon>Embryophyta</taxon>
        <taxon>Tracheophyta</taxon>
        <taxon>Spermatophyta</taxon>
        <taxon>Magnoliopsida</taxon>
        <taxon>eudicotyledons</taxon>
        <taxon>Gunneridae</taxon>
        <taxon>Pentapetalae</taxon>
        <taxon>asterids</taxon>
        <taxon>lamiids</taxon>
        <taxon>Lamiales</taxon>
        <taxon>Pedaliaceae</taxon>
        <taxon>Sesamum</taxon>
    </lineage>
</organism>
<name>A0AAW2SIA5_SESRA</name>
<protein>
    <submittedName>
        <fullName evidence="1">Uncharacterized protein</fullName>
    </submittedName>
</protein>
<reference evidence="1" key="1">
    <citation type="submission" date="2020-06" db="EMBL/GenBank/DDBJ databases">
        <authorList>
            <person name="Li T."/>
            <person name="Hu X."/>
            <person name="Zhang T."/>
            <person name="Song X."/>
            <person name="Zhang H."/>
            <person name="Dai N."/>
            <person name="Sheng W."/>
            <person name="Hou X."/>
            <person name="Wei L."/>
        </authorList>
    </citation>
    <scope>NUCLEOTIDE SEQUENCE</scope>
    <source>
        <strain evidence="1">G02</strain>
        <tissue evidence="1">Leaf</tissue>
    </source>
</reference>